<keyword evidence="2 5" id="KW-0812">Transmembrane</keyword>
<dbReference type="PANTHER" id="PTHR19139:SF284">
    <property type="entry name" value="AQUAPORIN"/>
    <property type="match status" value="1"/>
</dbReference>
<feature type="transmembrane region" description="Helical" evidence="6">
    <location>
        <begin position="201"/>
        <end position="221"/>
    </location>
</feature>
<evidence type="ECO:0000313" key="7">
    <source>
        <dbReference type="Proteomes" id="UP000887574"/>
    </source>
</evidence>
<comment type="similarity">
    <text evidence="5">Belongs to the MIP/aquaporin (TC 1.A.8) family.</text>
</comment>
<evidence type="ECO:0000256" key="3">
    <source>
        <dbReference type="ARBA" id="ARBA00022989"/>
    </source>
</evidence>
<keyword evidence="4 6" id="KW-0472">Membrane</keyword>
<keyword evidence="3 6" id="KW-1133">Transmembrane helix</keyword>
<dbReference type="InterPro" id="IPR034294">
    <property type="entry name" value="Aquaporin_transptr"/>
</dbReference>
<keyword evidence="7" id="KW-1185">Reference proteome</keyword>
<evidence type="ECO:0000256" key="4">
    <source>
        <dbReference type="ARBA" id="ARBA00023136"/>
    </source>
</evidence>
<protein>
    <submittedName>
        <fullName evidence="8">Aquaporin</fullName>
    </submittedName>
</protein>
<sequence length="230" mass="24968">MDNPWAGAYTKTFMRDTHNMDLHNDRPYTLVSKLAAEFIGVMMFVFIGSLSALKSSGENVITHAAFAHGFTIFVLVASLGHISGAHFNPAVTCSVALAGKMHPLFGLFLFEQSPLKWNMTLFLGCNYLAIDKRRALVSRADYTKENSLAPLAIGLTVTLDIFGAGSITGASMNPARSFGPCAAAAFFSAINDKAVIWTMHYIYWAGPLIGGAISALLYRTVFGRGYNRLL</sequence>
<organism evidence="7 8">
    <name type="scientific">Ditylenchus dipsaci</name>
    <dbReference type="NCBI Taxonomy" id="166011"/>
    <lineage>
        <taxon>Eukaryota</taxon>
        <taxon>Metazoa</taxon>
        <taxon>Ecdysozoa</taxon>
        <taxon>Nematoda</taxon>
        <taxon>Chromadorea</taxon>
        <taxon>Rhabditida</taxon>
        <taxon>Tylenchina</taxon>
        <taxon>Tylenchomorpha</taxon>
        <taxon>Sphaerularioidea</taxon>
        <taxon>Anguinidae</taxon>
        <taxon>Anguininae</taxon>
        <taxon>Ditylenchus</taxon>
    </lineage>
</organism>
<feature type="transmembrane region" description="Helical" evidence="6">
    <location>
        <begin position="148"/>
        <end position="170"/>
    </location>
</feature>
<dbReference type="Proteomes" id="UP000887574">
    <property type="component" value="Unplaced"/>
</dbReference>
<dbReference type="WBParaSite" id="jg2580">
    <property type="protein sequence ID" value="jg2580"/>
    <property type="gene ID" value="jg2580"/>
</dbReference>
<dbReference type="AlphaFoldDB" id="A0A915E1U7"/>
<dbReference type="GO" id="GO:0005886">
    <property type="term" value="C:plasma membrane"/>
    <property type="evidence" value="ECO:0007669"/>
    <property type="project" value="TreeGrafter"/>
</dbReference>
<keyword evidence="5" id="KW-0813">Transport</keyword>
<dbReference type="Gene3D" id="1.20.1080.10">
    <property type="entry name" value="Glycerol uptake facilitator protein"/>
    <property type="match status" value="2"/>
</dbReference>
<evidence type="ECO:0000256" key="1">
    <source>
        <dbReference type="ARBA" id="ARBA00004141"/>
    </source>
</evidence>
<accession>A0A915E1U7</accession>
<reference evidence="8" key="1">
    <citation type="submission" date="2022-11" db="UniProtKB">
        <authorList>
            <consortium name="WormBaseParasite"/>
        </authorList>
    </citation>
    <scope>IDENTIFICATION</scope>
</reference>
<dbReference type="SUPFAM" id="SSF81338">
    <property type="entry name" value="Aquaporin-like"/>
    <property type="match status" value="1"/>
</dbReference>
<comment type="subcellular location">
    <subcellularLocation>
        <location evidence="1">Membrane</location>
        <topology evidence="1">Multi-pass membrane protein</topology>
    </subcellularLocation>
</comment>
<dbReference type="InterPro" id="IPR000425">
    <property type="entry name" value="MIP"/>
</dbReference>
<name>A0A915E1U7_9BILA</name>
<proteinExistence type="inferred from homology"/>
<evidence type="ECO:0000256" key="6">
    <source>
        <dbReference type="SAM" id="Phobius"/>
    </source>
</evidence>
<evidence type="ECO:0000313" key="8">
    <source>
        <dbReference type="WBParaSite" id="jg2580"/>
    </source>
</evidence>
<dbReference type="PRINTS" id="PR00783">
    <property type="entry name" value="MINTRINSICP"/>
</dbReference>
<dbReference type="InterPro" id="IPR023271">
    <property type="entry name" value="Aquaporin-like"/>
</dbReference>
<feature type="transmembrane region" description="Helical" evidence="6">
    <location>
        <begin position="65"/>
        <end position="83"/>
    </location>
</feature>
<feature type="transmembrane region" description="Helical" evidence="6">
    <location>
        <begin position="34"/>
        <end position="53"/>
    </location>
</feature>
<dbReference type="Pfam" id="PF00230">
    <property type="entry name" value="MIP"/>
    <property type="match status" value="2"/>
</dbReference>
<evidence type="ECO:0000256" key="2">
    <source>
        <dbReference type="ARBA" id="ARBA00022692"/>
    </source>
</evidence>
<evidence type="ECO:0000256" key="5">
    <source>
        <dbReference type="RuleBase" id="RU000477"/>
    </source>
</evidence>
<dbReference type="GO" id="GO:0015250">
    <property type="term" value="F:water channel activity"/>
    <property type="evidence" value="ECO:0007669"/>
    <property type="project" value="TreeGrafter"/>
</dbReference>
<dbReference type="PANTHER" id="PTHR19139">
    <property type="entry name" value="AQUAPORIN TRANSPORTER"/>
    <property type="match status" value="1"/>
</dbReference>